<dbReference type="GO" id="GO:0008408">
    <property type="term" value="F:3'-5' exonuclease activity"/>
    <property type="evidence" value="ECO:0007669"/>
    <property type="project" value="InterPro"/>
</dbReference>
<evidence type="ECO:0000256" key="1">
    <source>
        <dbReference type="ARBA" id="ARBA00004123"/>
    </source>
</evidence>
<keyword evidence="8" id="KW-0539">Nucleus</keyword>
<dbReference type="SMART" id="SM00479">
    <property type="entry name" value="EXOIII"/>
    <property type="match status" value="1"/>
</dbReference>
<evidence type="ECO:0000256" key="9">
    <source>
        <dbReference type="ARBA" id="ARBA00025599"/>
    </source>
</evidence>
<dbReference type="InterPro" id="IPR013520">
    <property type="entry name" value="Ribonucl_H"/>
</dbReference>
<evidence type="ECO:0000313" key="12">
    <source>
        <dbReference type="EMBL" id="KDQ12013.1"/>
    </source>
</evidence>
<dbReference type="SUPFAM" id="SSF53098">
    <property type="entry name" value="Ribonuclease H-like"/>
    <property type="match status" value="1"/>
</dbReference>
<evidence type="ECO:0000256" key="8">
    <source>
        <dbReference type="ARBA" id="ARBA00023242"/>
    </source>
</evidence>
<protein>
    <recommendedName>
        <fullName evidence="3">RNA exonuclease 4</fullName>
    </recommendedName>
</protein>
<dbReference type="Proteomes" id="UP000027195">
    <property type="component" value="Unassembled WGS sequence"/>
</dbReference>
<evidence type="ECO:0000256" key="5">
    <source>
        <dbReference type="ARBA" id="ARBA00022722"/>
    </source>
</evidence>
<proteinExistence type="inferred from homology"/>
<keyword evidence="5" id="KW-0540">Nuclease</keyword>
<evidence type="ECO:0000313" key="13">
    <source>
        <dbReference type="Proteomes" id="UP000027195"/>
    </source>
</evidence>
<dbReference type="FunCoup" id="A0A067M8A7">
    <property type="interactions" value="607"/>
</dbReference>
<reference evidence="13" key="1">
    <citation type="journal article" date="2014" name="Proc. Natl. Acad. Sci. U.S.A.">
        <title>Extensive sampling of basidiomycete genomes demonstrates inadequacy of the white-rot/brown-rot paradigm for wood decay fungi.</title>
        <authorList>
            <person name="Riley R."/>
            <person name="Salamov A.A."/>
            <person name="Brown D.W."/>
            <person name="Nagy L.G."/>
            <person name="Floudas D."/>
            <person name="Held B.W."/>
            <person name="Levasseur A."/>
            <person name="Lombard V."/>
            <person name="Morin E."/>
            <person name="Otillar R."/>
            <person name="Lindquist E.A."/>
            <person name="Sun H."/>
            <person name="LaButti K.M."/>
            <person name="Schmutz J."/>
            <person name="Jabbour D."/>
            <person name="Luo H."/>
            <person name="Baker S.E."/>
            <person name="Pisabarro A.G."/>
            <person name="Walton J.D."/>
            <person name="Blanchette R.A."/>
            <person name="Henrissat B."/>
            <person name="Martin F."/>
            <person name="Cullen D."/>
            <person name="Hibbett D.S."/>
            <person name="Grigoriev I.V."/>
        </authorList>
    </citation>
    <scope>NUCLEOTIDE SEQUENCE [LARGE SCALE GENOMIC DNA]</scope>
    <source>
        <strain evidence="13">FD-172 SS1</strain>
    </source>
</reference>
<dbReference type="GO" id="GO:0005634">
    <property type="term" value="C:nucleus"/>
    <property type="evidence" value="ECO:0007669"/>
    <property type="project" value="UniProtKB-SubCell"/>
</dbReference>
<organism evidence="12 13">
    <name type="scientific">Botryobasidium botryosum (strain FD-172 SS1)</name>
    <dbReference type="NCBI Taxonomy" id="930990"/>
    <lineage>
        <taxon>Eukaryota</taxon>
        <taxon>Fungi</taxon>
        <taxon>Dikarya</taxon>
        <taxon>Basidiomycota</taxon>
        <taxon>Agaricomycotina</taxon>
        <taxon>Agaricomycetes</taxon>
        <taxon>Cantharellales</taxon>
        <taxon>Botryobasidiaceae</taxon>
        <taxon>Botryobasidium</taxon>
    </lineage>
</organism>
<dbReference type="InterPro" id="IPR047021">
    <property type="entry name" value="REXO1/3/4-like"/>
</dbReference>
<dbReference type="AlphaFoldDB" id="A0A067M8A7"/>
<accession>A0A067M8A7</accession>
<dbReference type="Gene3D" id="3.30.420.10">
    <property type="entry name" value="Ribonuclease H-like superfamily/Ribonuclease H"/>
    <property type="match status" value="1"/>
</dbReference>
<comment type="subcellular location">
    <subcellularLocation>
        <location evidence="1">Nucleus</location>
    </subcellularLocation>
</comment>
<evidence type="ECO:0000256" key="6">
    <source>
        <dbReference type="ARBA" id="ARBA00022801"/>
    </source>
</evidence>
<dbReference type="CDD" id="cd06144">
    <property type="entry name" value="REX4_like"/>
    <property type="match status" value="1"/>
</dbReference>
<evidence type="ECO:0000256" key="2">
    <source>
        <dbReference type="ARBA" id="ARBA00010489"/>
    </source>
</evidence>
<dbReference type="InParanoid" id="A0A067M8A7"/>
<dbReference type="InterPro" id="IPR012337">
    <property type="entry name" value="RNaseH-like_sf"/>
</dbReference>
<dbReference type="PANTHER" id="PTHR12801">
    <property type="entry name" value="RNA EXONUCLEASE REXO1 / RECO3 FAMILY MEMBER-RELATED"/>
    <property type="match status" value="1"/>
</dbReference>
<evidence type="ECO:0000259" key="11">
    <source>
        <dbReference type="SMART" id="SM00479"/>
    </source>
</evidence>
<gene>
    <name evidence="12" type="ORF">BOTBODRAFT_635356</name>
</gene>
<keyword evidence="13" id="KW-1185">Reference proteome</keyword>
<dbReference type="PANTHER" id="PTHR12801:SF45">
    <property type="entry name" value="RNA EXONUCLEASE 4"/>
    <property type="match status" value="1"/>
</dbReference>
<feature type="region of interest" description="Disordered" evidence="10">
    <location>
        <begin position="173"/>
        <end position="204"/>
    </location>
</feature>
<keyword evidence="4" id="KW-0698">rRNA processing</keyword>
<dbReference type="STRING" id="930990.A0A067M8A7"/>
<comment type="similarity">
    <text evidence="2">Belongs to the REXO4 family.</text>
</comment>
<evidence type="ECO:0000256" key="4">
    <source>
        <dbReference type="ARBA" id="ARBA00022552"/>
    </source>
</evidence>
<dbReference type="OrthoDB" id="8191639at2759"/>
<feature type="domain" description="Exonuclease" evidence="11">
    <location>
        <begin position="1"/>
        <end position="160"/>
    </location>
</feature>
<evidence type="ECO:0000256" key="3">
    <source>
        <dbReference type="ARBA" id="ARBA00016937"/>
    </source>
</evidence>
<evidence type="ECO:0000256" key="7">
    <source>
        <dbReference type="ARBA" id="ARBA00022839"/>
    </source>
</evidence>
<sequence length="233" mass="25927">MDCEMVGVGPQRGRSALARVSIVNFHGAVIFDTYVQQTEPVTDYRTFVSGIREADLLGDRALPFADVQFHVQSLLSGRVLVGHALHNDFQALKYWHPVSLTRDTQHCPVIQKTPGQRTLGLKALVEQKLGITIQQGEHSSVIDARAAMAIFRIYRMEWEALLLGDRQFHKVKKGNSASKIKAKKPGRGNDASPEQNGAPSTERIIVAAPERMSRRLSFKSTDRIQPSAGGWWN</sequence>
<dbReference type="GO" id="GO:0006364">
    <property type="term" value="P:rRNA processing"/>
    <property type="evidence" value="ECO:0007669"/>
    <property type="project" value="UniProtKB-KW"/>
</dbReference>
<evidence type="ECO:0000256" key="10">
    <source>
        <dbReference type="SAM" id="MobiDB-lite"/>
    </source>
</evidence>
<dbReference type="InterPro" id="IPR036397">
    <property type="entry name" value="RNaseH_sf"/>
</dbReference>
<name>A0A067M8A7_BOTB1</name>
<dbReference type="EMBL" id="KL198053">
    <property type="protein sequence ID" value="KDQ12013.1"/>
    <property type="molecule type" value="Genomic_DNA"/>
</dbReference>
<dbReference type="Pfam" id="PF00929">
    <property type="entry name" value="RNase_T"/>
    <property type="match status" value="1"/>
</dbReference>
<comment type="function">
    <text evidence="9">Exoribonuclease involved in ribosome biosynthesis. Involved in the processing of ITS1, the internal transcribed spacer localized between the 18S and 5.8S rRNAs.</text>
</comment>
<dbReference type="FunFam" id="3.30.420.10:FF:000007">
    <property type="entry name" value="Interferon-stimulated exonuclease gene 20"/>
    <property type="match status" value="1"/>
</dbReference>
<dbReference type="InterPro" id="IPR037431">
    <property type="entry name" value="REX4_DEDDh_dom"/>
</dbReference>
<keyword evidence="6" id="KW-0378">Hydrolase</keyword>
<keyword evidence="7" id="KW-0269">Exonuclease</keyword>
<dbReference type="GO" id="GO:0003676">
    <property type="term" value="F:nucleic acid binding"/>
    <property type="evidence" value="ECO:0007669"/>
    <property type="project" value="InterPro"/>
</dbReference>
<dbReference type="HOGENOM" id="CLU_022453_6_0_1"/>